<feature type="domain" description="Xylose isomerase-like TIM barrel" evidence="1">
    <location>
        <begin position="29"/>
        <end position="262"/>
    </location>
</feature>
<reference evidence="2 3" key="1">
    <citation type="submission" date="2022-03" db="EMBL/GenBank/DDBJ databases">
        <title>Metagenome-assembled genomes from swine fecal metagenomes.</title>
        <authorList>
            <person name="Holman D.B."/>
            <person name="Kommadath A."/>
        </authorList>
    </citation>
    <scope>NUCLEOTIDE SEQUENCE [LARGE SCALE GENOMIC DNA]</scope>
    <source>
        <strain evidence="2">SUG147</strain>
    </source>
</reference>
<dbReference type="PANTHER" id="PTHR21445">
    <property type="entry name" value="ENDONUCLEASE IV ENDODEOXYRIBONUCLEASE IV"/>
    <property type="match status" value="1"/>
</dbReference>
<dbReference type="AlphaFoldDB" id="A0AAE3JZN0"/>
<evidence type="ECO:0000313" key="2">
    <source>
        <dbReference type="EMBL" id="MCI5755401.1"/>
    </source>
</evidence>
<dbReference type="InterPro" id="IPR036237">
    <property type="entry name" value="Xyl_isomerase-like_sf"/>
</dbReference>
<dbReference type="PANTHER" id="PTHR21445:SF0">
    <property type="entry name" value="APURINIC-APYRIMIDINIC ENDONUCLEASE"/>
    <property type="match status" value="1"/>
</dbReference>
<evidence type="ECO:0000259" key="1">
    <source>
        <dbReference type="Pfam" id="PF01261"/>
    </source>
</evidence>
<sequence>MAEPKFGPAGNSLSFYAAGMKSTKQAPGWVKEFGLDAYEYQCGSGVIGSDANFMAVGEEARRYGIAMSLHAPYFISLSGTDPEKRLKSIEYIRKSVHAAELLGADIIVIHTGSATKISREEAVALAKDTISRALDEIDTQVIFGLETMGKVNQLGTLDEVIEICGISKRLSPVVDFGHLNARDRGGVFVTPDDYRRVFDKIGSALGSGKAERLHCHFSKIEYTAGGEKRHLTFADRVYGPEFEPLAEVIAADSLSPRIICESDGTMAEDALTMKRLTEEAASRLCPDR</sequence>
<dbReference type="Proteomes" id="UP001139365">
    <property type="component" value="Unassembled WGS sequence"/>
</dbReference>
<dbReference type="Pfam" id="PF01261">
    <property type="entry name" value="AP_endonuc_2"/>
    <property type="match status" value="1"/>
</dbReference>
<dbReference type="GO" id="GO:0003906">
    <property type="term" value="F:DNA-(apurinic or apyrimidinic site) endonuclease activity"/>
    <property type="evidence" value="ECO:0007669"/>
    <property type="project" value="TreeGrafter"/>
</dbReference>
<dbReference type="GO" id="GO:0006284">
    <property type="term" value="P:base-excision repair"/>
    <property type="evidence" value="ECO:0007669"/>
    <property type="project" value="TreeGrafter"/>
</dbReference>
<dbReference type="GO" id="GO:0008081">
    <property type="term" value="F:phosphoric diester hydrolase activity"/>
    <property type="evidence" value="ECO:0007669"/>
    <property type="project" value="TreeGrafter"/>
</dbReference>
<organism evidence="2 3">
    <name type="scientific">Candidatus Colimorpha enterica</name>
    <dbReference type="NCBI Taxonomy" id="3083063"/>
    <lineage>
        <taxon>Bacteria</taxon>
        <taxon>Pseudomonadati</taxon>
        <taxon>Bacteroidota</taxon>
        <taxon>Bacteroidia</taxon>
        <taxon>Bacteroidales</taxon>
        <taxon>Candidatus Colimorpha</taxon>
    </lineage>
</organism>
<protein>
    <submittedName>
        <fullName evidence="2">TIM barrel protein</fullName>
    </submittedName>
</protein>
<dbReference type="Gene3D" id="3.20.20.150">
    <property type="entry name" value="Divalent-metal-dependent TIM barrel enzymes"/>
    <property type="match status" value="1"/>
</dbReference>
<dbReference type="EMBL" id="JALEMU010000061">
    <property type="protein sequence ID" value="MCI5755401.1"/>
    <property type="molecule type" value="Genomic_DNA"/>
</dbReference>
<dbReference type="InterPro" id="IPR013022">
    <property type="entry name" value="Xyl_isomerase-like_TIM-brl"/>
</dbReference>
<name>A0AAE3JZN0_9BACT</name>
<dbReference type="SMART" id="SM00518">
    <property type="entry name" value="AP2Ec"/>
    <property type="match status" value="1"/>
</dbReference>
<dbReference type="InterPro" id="IPR001719">
    <property type="entry name" value="AP_endonuc_2"/>
</dbReference>
<dbReference type="GO" id="GO:0003677">
    <property type="term" value="F:DNA binding"/>
    <property type="evidence" value="ECO:0007669"/>
    <property type="project" value="InterPro"/>
</dbReference>
<proteinExistence type="predicted"/>
<gene>
    <name evidence="2" type="ORF">MR241_03815</name>
</gene>
<evidence type="ECO:0000313" key="3">
    <source>
        <dbReference type="Proteomes" id="UP001139365"/>
    </source>
</evidence>
<comment type="caution">
    <text evidence="2">The sequence shown here is derived from an EMBL/GenBank/DDBJ whole genome shotgun (WGS) entry which is preliminary data.</text>
</comment>
<dbReference type="SUPFAM" id="SSF51658">
    <property type="entry name" value="Xylose isomerase-like"/>
    <property type="match status" value="1"/>
</dbReference>
<dbReference type="GO" id="GO:0008270">
    <property type="term" value="F:zinc ion binding"/>
    <property type="evidence" value="ECO:0007669"/>
    <property type="project" value="InterPro"/>
</dbReference>
<accession>A0AAE3JZN0</accession>